<dbReference type="SUPFAM" id="SSF52540">
    <property type="entry name" value="P-loop containing nucleoside triphosphate hydrolases"/>
    <property type="match status" value="1"/>
</dbReference>
<evidence type="ECO:0000313" key="1">
    <source>
        <dbReference type="EMBL" id="KSV18507.1"/>
    </source>
</evidence>
<gene>
    <name evidence="1" type="ORF">DA01_03485</name>
</gene>
<dbReference type="EMBL" id="JGYD01000011">
    <property type="protein sequence ID" value="KSV18507.1"/>
    <property type="molecule type" value="Genomic_DNA"/>
</dbReference>
<protein>
    <submittedName>
        <fullName evidence="1">Uncharacterized protein</fullName>
    </submittedName>
</protein>
<sequence>METDRLIEGVVKIRGYMRCGKTASMVALAVNEIKLGHFRPDKVISNVSIPSYGIEQKRNSEIIDFLARMKEEELRGWLILIDEADQLFSHRGYTGKQQSQVLVNIWQTMKLDNLIIYTMHEGLGVDLIFREATIMSLLPEITGDRIVIYTIDGRFGGDPYLLEIAPASEVFKLYDTKQTVY</sequence>
<dbReference type="Proteomes" id="UP000053577">
    <property type="component" value="Unassembled WGS sequence"/>
</dbReference>
<reference evidence="1 2" key="1">
    <citation type="journal article" date="2015" name="Sci. Rep.">
        <title>A comparative genomics and reductive dehalogenase gene transcription study of two chloroethene-respiring bacteria, Dehalococcoides mccartyi strains MB and 11a.</title>
        <authorList>
            <person name="Low A."/>
            <person name="Shen Z."/>
            <person name="Cheng D."/>
            <person name="Rogers M.J."/>
            <person name="Lee P.K."/>
            <person name="He J."/>
        </authorList>
    </citation>
    <scope>NUCLEOTIDE SEQUENCE [LARGE SCALE GENOMIC DNA]</scope>
    <source>
        <strain evidence="1 2">MB</strain>
    </source>
</reference>
<name>A0A0V8M409_9CHLR</name>
<dbReference type="InterPro" id="IPR027417">
    <property type="entry name" value="P-loop_NTPase"/>
</dbReference>
<organism evidence="1 2">
    <name type="scientific">Dehalococcoides mccartyi</name>
    <dbReference type="NCBI Taxonomy" id="61435"/>
    <lineage>
        <taxon>Bacteria</taxon>
        <taxon>Bacillati</taxon>
        <taxon>Chloroflexota</taxon>
        <taxon>Dehalococcoidia</taxon>
        <taxon>Dehalococcoidales</taxon>
        <taxon>Dehalococcoidaceae</taxon>
        <taxon>Dehalococcoides</taxon>
    </lineage>
</organism>
<evidence type="ECO:0000313" key="2">
    <source>
        <dbReference type="Proteomes" id="UP000053577"/>
    </source>
</evidence>
<accession>A0A0V8M409</accession>
<proteinExistence type="predicted"/>
<comment type="caution">
    <text evidence="1">The sequence shown here is derived from an EMBL/GenBank/DDBJ whole genome shotgun (WGS) entry which is preliminary data.</text>
</comment>
<dbReference type="AlphaFoldDB" id="A0A0V8M409"/>
<dbReference type="RefSeq" id="WP_058292400.1">
    <property type="nucleotide sequence ID" value="NZ_JGYD01000011.1"/>
</dbReference>
<dbReference type="PATRIC" id="fig|61435.5.peg.699"/>